<reference evidence="3 4" key="1">
    <citation type="submission" date="2016-10" db="EMBL/GenBank/DDBJ databases">
        <authorList>
            <person name="Varghese N."/>
            <person name="Submissions S."/>
        </authorList>
    </citation>
    <scope>NUCLEOTIDE SEQUENCE [LARGE SCALE GENOMIC DNA]</scope>
    <source>
        <strain evidence="3 4">Nl1</strain>
    </source>
</reference>
<dbReference type="CDD" id="cd11599">
    <property type="entry name" value="HDAC_classII_2"/>
    <property type="match status" value="1"/>
</dbReference>
<dbReference type="PANTHER" id="PTHR10625:SF10">
    <property type="entry name" value="HISTONE DEACETYLASE HDAC1"/>
    <property type="match status" value="1"/>
</dbReference>
<name>A0ABY0TI55_9PROT</name>
<comment type="caution">
    <text evidence="3">The sequence shown here is derived from an EMBL/GenBank/DDBJ whole genome shotgun (WGS) entry which is preliminary data.</text>
</comment>
<evidence type="ECO:0000256" key="1">
    <source>
        <dbReference type="ARBA" id="ARBA00005947"/>
    </source>
</evidence>
<evidence type="ECO:0000259" key="2">
    <source>
        <dbReference type="Pfam" id="PF00850"/>
    </source>
</evidence>
<dbReference type="EMBL" id="FNKY01000001">
    <property type="protein sequence ID" value="SDQ87376.1"/>
    <property type="molecule type" value="Genomic_DNA"/>
</dbReference>
<dbReference type="Pfam" id="PF00850">
    <property type="entry name" value="Hist_deacetyl"/>
    <property type="match status" value="1"/>
</dbReference>
<dbReference type="InterPro" id="IPR023801">
    <property type="entry name" value="His_deacetylse_dom"/>
</dbReference>
<dbReference type="PRINTS" id="PR01270">
    <property type="entry name" value="HDASUPER"/>
</dbReference>
<dbReference type="InterPro" id="IPR037138">
    <property type="entry name" value="His_deacetylse_dom_sf"/>
</dbReference>
<evidence type="ECO:0000313" key="4">
    <source>
        <dbReference type="Proteomes" id="UP000183471"/>
    </source>
</evidence>
<dbReference type="PANTHER" id="PTHR10625">
    <property type="entry name" value="HISTONE DEACETYLASE HDAC1-RELATED"/>
    <property type="match status" value="1"/>
</dbReference>
<gene>
    <name evidence="3" type="ORF">SAMN05216402_2636</name>
</gene>
<accession>A0ABY0TI55</accession>
<evidence type="ECO:0000313" key="3">
    <source>
        <dbReference type="EMBL" id="SDQ87376.1"/>
    </source>
</evidence>
<feature type="domain" description="Histone deacetylase" evidence="2">
    <location>
        <begin position="42"/>
        <end position="326"/>
    </location>
</feature>
<comment type="similarity">
    <text evidence="1">Belongs to the histone deacetylase family.</text>
</comment>
<organism evidence="3 4">
    <name type="scientific">Nitrosospira multiformis</name>
    <dbReference type="NCBI Taxonomy" id="1231"/>
    <lineage>
        <taxon>Bacteria</taxon>
        <taxon>Pseudomonadati</taxon>
        <taxon>Pseudomonadota</taxon>
        <taxon>Betaproteobacteria</taxon>
        <taxon>Nitrosomonadales</taxon>
        <taxon>Nitrosomonadaceae</taxon>
        <taxon>Nitrosospira</taxon>
    </lineage>
</organism>
<sequence>MGSSFNFELRLPPFRTGDYRLRMRTAFISHPDCLLHHMGPYHPERPARLKAIEDELAASGLMDRLERHVAPLATFEQLKRVHTPKYIASLAAAAPSTGFAYLDPDTAMNPYSLAAAYRAAGAVILAADLVIGEHAENAFCCVRPPGHHAERNRAMGFCLINNIAAGVAHAIQAHALERVAVVDFDVHHGNGTEDIFRNNPRVMMVSIFQHPFYPYGGVTGRSGRMVNIPLAAGSNGHAFRAAVNEFWLPALKRFKPQMVFISAGFDAHRDDDLASLNLLEADYAWVTGRIREIAHEYANNRIVSALEGGYALPALGRSVAAHLKVLNEP</sequence>
<dbReference type="InterPro" id="IPR023696">
    <property type="entry name" value="Ureohydrolase_dom_sf"/>
</dbReference>
<proteinExistence type="inferred from homology"/>
<protein>
    <submittedName>
        <fullName evidence="3">Acetoin utilization deacetylase AcuC</fullName>
    </submittedName>
</protein>
<dbReference type="Proteomes" id="UP000183471">
    <property type="component" value="Unassembled WGS sequence"/>
</dbReference>
<dbReference type="InterPro" id="IPR000286">
    <property type="entry name" value="HDACs"/>
</dbReference>
<dbReference type="SUPFAM" id="SSF52768">
    <property type="entry name" value="Arginase/deacetylase"/>
    <property type="match status" value="1"/>
</dbReference>
<keyword evidence="4" id="KW-1185">Reference proteome</keyword>
<dbReference type="Gene3D" id="3.40.800.20">
    <property type="entry name" value="Histone deacetylase domain"/>
    <property type="match status" value="1"/>
</dbReference>